<feature type="transmembrane region" description="Helical" evidence="1">
    <location>
        <begin position="96"/>
        <end position="114"/>
    </location>
</feature>
<keyword evidence="1" id="KW-0812">Transmembrane</keyword>
<dbReference type="EMBL" id="JADZSC010000001">
    <property type="protein sequence ID" value="MBH0229406.1"/>
    <property type="molecule type" value="Genomic_DNA"/>
</dbReference>
<dbReference type="PANTHER" id="PTHR39164:SF1">
    <property type="entry name" value="PROTEIN CCDC"/>
    <property type="match status" value="1"/>
</dbReference>
<keyword evidence="3" id="KW-1185">Reference proteome</keyword>
<feature type="transmembrane region" description="Helical" evidence="1">
    <location>
        <begin position="126"/>
        <end position="147"/>
    </location>
</feature>
<dbReference type="Proteomes" id="UP000614490">
    <property type="component" value="Unassembled WGS sequence"/>
</dbReference>
<dbReference type="AlphaFoldDB" id="A0A931HUE9"/>
<evidence type="ECO:0000313" key="3">
    <source>
        <dbReference type="Proteomes" id="UP000614490"/>
    </source>
</evidence>
<sequence>MFWLIISTIGAACMATGMIFLRLRAAKRPASVRKIILPPMFMSTGALMFVIPMFRVEWIQVLEAFSVGVLFSFLLIRTSKFEVRGDHIYLKPSRAFIFILFGLLILRIVLKLVIGQTVSFGETSGMFFLLAFGMILTWRIAMLKQFLQLEKKLQRKKDLA</sequence>
<dbReference type="Pfam" id="PF07301">
    <property type="entry name" value="DUF1453"/>
    <property type="match status" value="1"/>
</dbReference>
<name>A0A931HUE9_9BACI</name>
<gene>
    <name evidence="2" type="ORF">H0267_04180</name>
</gene>
<proteinExistence type="predicted"/>
<accession>A0A931HUE9</accession>
<dbReference type="InterPro" id="IPR031306">
    <property type="entry name" value="CcdC"/>
</dbReference>
<keyword evidence="1" id="KW-1133">Transmembrane helix</keyword>
<dbReference type="InterPro" id="IPR058247">
    <property type="entry name" value="DUF1453"/>
</dbReference>
<dbReference type="PANTHER" id="PTHR39164">
    <property type="entry name" value="PROTEIN CCDC"/>
    <property type="match status" value="1"/>
</dbReference>
<dbReference type="RefSeq" id="WP_197316019.1">
    <property type="nucleotide sequence ID" value="NZ_JADZSC010000001.1"/>
</dbReference>
<comment type="caution">
    <text evidence="2">The sequence shown here is derived from an EMBL/GenBank/DDBJ whole genome shotgun (WGS) entry which is preliminary data.</text>
</comment>
<evidence type="ECO:0000256" key="1">
    <source>
        <dbReference type="SAM" id="Phobius"/>
    </source>
</evidence>
<protein>
    <submittedName>
        <fullName evidence="2">Cytochrome c biogenesis protein CcdC</fullName>
    </submittedName>
</protein>
<dbReference type="PIRSF" id="PIRSF021441">
    <property type="entry name" value="DUF1453"/>
    <property type="match status" value="1"/>
</dbReference>
<feature type="transmembrane region" description="Helical" evidence="1">
    <location>
        <begin position="58"/>
        <end position="76"/>
    </location>
</feature>
<organism evidence="2 3">
    <name type="scientific">Halobacillus yeomjeoni</name>
    <dbReference type="NCBI Taxonomy" id="311194"/>
    <lineage>
        <taxon>Bacteria</taxon>
        <taxon>Bacillati</taxon>
        <taxon>Bacillota</taxon>
        <taxon>Bacilli</taxon>
        <taxon>Bacillales</taxon>
        <taxon>Bacillaceae</taxon>
        <taxon>Halobacillus</taxon>
    </lineage>
</organism>
<feature type="transmembrane region" description="Helical" evidence="1">
    <location>
        <begin position="6"/>
        <end position="23"/>
    </location>
</feature>
<evidence type="ECO:0000313" key="2">
    <source>
        <dbReference type="EMBL" id="MBH0229406.1"/>
    </source>
</evidence>
<reference evidence="2 3" key="1">
    <citation type="journal article" date="2005" name="Int. J. Syst. Evol. Microbiol.">
        <title>Halobacillus yeomjeoni sp. nov., isolated from a marine solar saltern in Korea.</title>
        <authorList>
            <person name="Yoon J.H."/>
            <person name="Kang S.J."/>
            <person name="Lee C.H."/>
            <person name="Oh H.W."/>
            <person name="Oh T.K."/>
        </authorList>
    </citation>
    <scope>NUCLEOTIDE SEQUENCE [LARGE SCALE GENOMIC DNA]</scope>
    <source>
        <strain evidence="2 3">KCTC 3957</strain>
    </source>
</reference>
<feature type="transmembrane region" description="Helical" evidence="1">
    <location>
        <begin position="35"/>
        <end position="52"/>
    </location>
</feature>
<keyword evidence="1" id="KW-0472">Membrane</keyword>